<dbReference type="Pfam" id="PF01344">
    <property type="entry name" value="Kelch_1"/>
    <property type="match status" value="1"/>
</dbReference>
<evidence type="ECO:0000256" key="1">
    <source>
        <dbReference type="ARBA" id="ARBA00022441"/>
    </source>
</evidence>
<dbReference type="InterPro" id="IPR006652">
    <property type="entry name" value="Kelch_1"/>
</dbReference>
<keyword evidence="4" id="KW-1185">Reference proteome</keyword>
<organism evidence="3 4">
    <name type="scientific">Sphagnum troendelagicum</name>
    <dbReference type="NCBI Taxonomy" id="128251"/>
    <lineage>
        <taxon>Eukaryota</taxon>
        <taxon>Viridiplantae</taxon>
        <taxon>Streptophyta</taxon>
        <taxon>Embryophyta</taxon>
        <taxon>Bryophyta</taxon>
        <taxon>Sphagnophytina</taxon>
        <taxon>Sphagnopsida</taxon>
        <taxon>Sphagnales</taxon>
        <taxon>Sphagnaceae</taxon>
        <taxon>Sphagnum</taxon>
    </lineage>
</organism>
<dbReference type="SUPFAM" id="SSF81383">
    <property type="entry name" value="F-box domain"/>
    <property type="match status" value="1"/>
</dbReference>
<reference evidence="3 4" key="1">
    <citation type="submission" date="2024-02" db="EMBL/GenBank/DDBJ databases">
        <authorList>
            <consortium name="ELIXIR-Norway"/>
            <consortium name="Elixir Norway"/>
        </authorList>
    </citation>
    <scope>NUCLEOTIDE SEQUENCE [LARGE SCALE GENOMIC DNA]</scope>
</reference>
<dbReference type="InterPro" id="IPR015915">
    <property type="entry name" value="Kelch-typ_b-propeller"/>
</dbReference>
<accession>A0ABP0TFW5</accession>
<dbReference type="Proteomes" id="UP001497512">
    <property type="component" value="Chromosome 1"/>
</dbReference>
<evidence type="ECO:0000256" key="2">
    <source>
        <dbReference type="ARBA" id="ARBA00022737"/>
    </source>
</evidence>
<name>A0ABP0TFW5_9BRYO</name>
<gene>
    <name evidence="3" type="ORF">CSSPTR1EN2_LOCUS1772</name>
</gene>
<dbReference type="SUPFAM" id="SSF117281">
    <property type="entry name" value="Kelch motif"/>
    <property type="match status" value="1"/>
</dbReference>
<dbReference type="SMART" id="SM00612">
    <property type="entry name" value="Kelch"/>
    <property type="match status" value="2"/>
</dbReference>
<dbReference type="Gene3D" id="2.120.10.80">
    <property type="entry name" value="Kelch-type beta propeller"/>
    <property type="match status" value="1"/>
</dbReference>
<dbReference type="PANTHER" id="PTHR46344">
    <property type="entry name" value="OS02G0202900 PROTEIN"/>
    <property type="match status" value="1"/>
</dbReference>
<keyword evidence="1" id="KW-0880">Kelch repeat</keyword>
<evidence type="ECO:0000313" key="3">
    <source>
        <dbReference type="EMBL" id="CAK9192201.1"/>
    </source>
</evidence>
<sequence>MAARDVQGTSLQQPLLPGLPDHVALLCLLRVPRQYHASLSNVCVQWNWIFKSSEFFTYRKKLGIADSWLFVTSTNLLPSSQPAACYMYDLASKQLLWKVWSSILQRRAGSVDGFKFAAIDEKLLVIGGNRQCANLGCKVGDDQLTIFNTATNKCSQGAKLQIPRCNFASGVIDRSLYVAGGYNENGTIEQSTEVYNLEDNEWSMATRMPVALKTIDCEVVFRGKLYVRGAREIIINNNNNNLQQESTILVFDPVSKKWEIDECMSDSSLEDGELVATENCVYNLSASDVLHKYDEDGKKWEEISSSRGRGVLTSRSETSVKAAAASASNNNNLNRVPVVNTIPRAFGLGKEIFFLTGDMAGPPSQELHEEGVVCHNLYIGTPSLHREGAIIQA</sequence>
<dbReference type="CDD" id="cd22152">
    <property type="entry name" value="F-box_AtAFR-like"/>
    <property type="match status" value="1"/>
</dbReference>
<dbReference type="EMBL" id="OZ019893">
    <property type="protein sequence ID" value="CAK9192201.1"/>
    <property type="molecule type" value="Genomic_DNA"/>
</dbReference>
<evidence type="ECO:0008006" key="5">
    <source>
        <dbReference type="Google" id="ProtNLM"/>
    </source>
</evidence>
<keyword evidence="2" id="KW-0677">Repeat</keyword>
<proteinExistence type="predicted"/>
<dbReference type="PANTHER" id="PTHR46344:SF27">
    <property type="entry name" value="KELCH REPEAT SUPERFAMILY PROTEIN"/>
    <property type="match status" value="1"/>
</dbReference>
<protein>
    <recommendedName>
        <fullName evidence="5">F-box domain-containing protein</fullName>
    </recommendedName>
</protein>
<dbReference type="InterPro" id="IPR036047">
    <property type="entry name" value="F-box-like_dom_sf"/>
</dbReference>
<evidence type="ECO:0000313" key="4">
    <source>
        <dbReference type="Proteomes" id="UP001497512"/>
    </source>
</evidence>